<proteinExistence type="inferred from homology"/>
<accession>A0A6A5X2K3</accession>
<dbReference type="GO" id="GO:0030245">
    <property type="term" value="P:cellulose catabolic process"/>
    <property type="evidence" value="ECO:0007669"/>
    <property type="project" value="UniProtKB-KW"/>
</dbReference>
<keyword evidence="4" id="KW-0479">Metal-binding</keyword>
<evidence type="ECO:0000256" key="7">
    <source>
        <dbReference type="ARBA" id="ARBA00023002"/>
    </source>
</evidence>
<evidence type="ECO:0000256" key="13">
    <source>
        <dbReference type="ARBA" id="ARBA00044502"/>
    </source>
</evidence>
<evidence type="ECO:0000313" key="17">
    <source>
        <dbReference type="EMBL" id="KAF2005646.1"/>
    </source>
</evidence>
<keyword evidence="9 17" id="KW-0503">Monooxygenase</keyword>
<dbReference type="EMBL" id="ML977562">
    <property type="protein sequence ID" value="KAF2005646.1"/>
    <property type="molecule type" value="Genomic_DNA"/>
</dbReference>
<organism evidence="17 18">
    <name type="scientific">Amniculicola lignicola CBS 123094</name>
    <dbReference type="NCBI Taxonomy" id="1392246"/>
    <lineage>
        <taxon>Eukaryota</taxon>
        <taxon>Fungi</taxon>
        <taxon>Dikarya</taxon>
        <taxon>Ascomycota</taxon>
        <taxon>Pezizomycotina</taxon>
        <taxon>Dothideomycetes</taxon>
        <taxon>Pleosporomycetidae</taxon>
        <taxon>Pleosporales</taxon>
        <taxon>Amniculicolaceae</taxon>
        <taxon>Amniculicola</taxon>
    </lineage>
</organism>
<comment type="catalytic activity">
    <reaction evidence="14">
        <text>[(1-&gt;4)-beta-D-glucosyl]n+m + reduced acceptor + O2 = 4-dehydro-beta-D-glucosyl-[(1-&gt;4)-beta-D-glucosyl]n-1 + [(1-&gt;4)-beta-D-glucosyl]m + acceptor + H2O.</text>
        <dbReference type="EC" id="1.14.99.56"/>
    </reaction>
</comment>
<keyword evidence="11" id="KW-0119">Carbohydrate metabolism</keyword>
<evidence type="ECO:0000256" key="6">
    <source>
        <dbReference type="ARBA" id="ARBA00023001"/>
    </source>
</evidence>
<dbReference type="PANTHER" id="PTHR33353:SF10">
    <property type="entry name" value="ENDO-BETA-1,4-GLUCANASE D"/>
    <property type="match status" value="1"/>
</dbReference>
<feature type="domain" description="Auxiliary Activity family 9 catalytic" evidence="16">
    <location>
        <begin position="18"/>
        <end position="275"/>
    </location>
</feature>
<gene>
    <name evidence="17" type="ORF">P154DRAFT_530472</name>
</gene>
<keyword evidence="3" id="KW-0964">Secreted</keyword>
<comment type="similarity">
    <text evidence="13">Belongs to the polysaccharide monooxygenase AA9 family.</text>
</comment>
<keyword evidence="6" id="KW-0136">Cellulose degradation</keyword>
<keyword evidence="12" id="KW-0624">Polysaccharide degradation</keyword>
<evidence type="ECO:0000256" key="2">
    <source>
        <dbReference type="ARBA" id="ARBA00004613"/>
    </source>
</evidence>
<evidence type="ECO:0000256" key="8">
    <source>
        <dbReference type="ARBA" id="ARBA00023008"/>
    </source>
</evidence>
<dbReference type="InterPro" id="IPR049892">
    <property type="entry name" value="AA9"/>
</dbReference>
<dbReference type="Pfam" id="PF03443">
    <property type="entry name" value="AA9"/>
    <property type="match status" value="1"/>
</dbReference>
<evidence type="ECO:0000256" key="3">
    <source>
        <dbReference type="ARBA" id="ARBA00022525"/>
    </source>
</evidence>
<keyword evidence="7" id="KW-0560">Oxidoreductase</keyword>
<evidence type="ECO:0000256" key="5">
    <source>
        <dbReference type="ARBA" id="ARBA00022729"/>
    </source>
</evidence>
<dbReference type="EC" id="1.14.99.56" evidence="15"/>
<comment type="cofactor">
    <cofactor evidence="1">
        <name>Cu(2+)</name>
        <dbReference type="ChEBI" id="CHEBI:29036"/>
    </cofactor>
</comment>
<comment type="subcellular location">
    <subcellularLocation>
        <location evidence="2">Secreted</location>
    </subcellularLocation>
</comment>
<evidence type="ECO:0000256" key="11">
    <source>
        <dbReference type="ARBA" id="ARBA00023277"/>
    </source>
</evidence>
<evidence type="ECO:0000256" key="9">
    <source>
        <dbReference type="ARBA" id="ARBA00023033"/>
    </source>
</evidence>
<dbReference type="InterPro" id="IPR005103">
    <property type="entry name" value="AA9_LPMO"/>
</dbReference>
<dbReference type="GO" id="GO:0004497">
    <property type="term" value="F:monooxygenase activity"/>
    <property type="evidence" value="ECO:0007669"/>
    <property type="project" value="UniProtKB-KW"/>
</dbReference>
<evidence type="ECO:0000313" key="18">
    <source>
        <dbReference type="Proteomes" id="UP000799779"/>
    </source>
</evidence>
<dbReference type="GO" id="GO:0046872">
    <property type="term" value="F:metal ion binding"/>
    <property type="evidence" value="ECO:0007669"/>
    <property type="project" value="UniProtKB-KW"/>
</dbReference>
<keyword evidence="10" id="KW-1015">Disulfide bond</keyword>
<evidence type="ECO:0000256" key="14">
    <source>
        <dbReference type="ARBA" id="ARBA00045077"/>
    </source>
</evidence>
<keyword evidence="8" id="KW-0186">Copper</keyword>
<dbReference type="PANTHER" id="PTHR33353">
    <property type="entry name" value="PUTATIVE (AFU_ORTHOLOGUE AFUA_1G12560)-RELATED"/>
    <property type="match status" value="1"/>
</dbReference>
<dbReference type="Gene3D" id="2.70.50.70">
    <property type="match status" value="1"/>
</dbReference>
<name>A0A6A5X2K3_9PLEO</name>
<evidence type="ECO:0000256" key="1">
    <source>
        <dbReference type="ARBA" id="ARBA00001973"/>
    </source>
</evidence>
<evidence type="ECO:0000256" key="10">
    <source>
        <dbReference type="ARBA" id="ARBA00023157"/>
    </source>
</evidence>
<keyword evidence="18" id="KW-1185">Reference proteome</keyword>
<evidence type="ECO:0000256" key="15">
    <source>
        <dbReference type="ARBA" id="ARBA00047174"/>
    </source>
</evidence>
<keyword evidence="5" id="KW-0732">Signal</keyword>
<evidence type="ECO:0000259" key="16">
    <source>
        <dbReference type="Pfam" id="PF03443"/>
    </source>
</evidence>
<evidence type="ECO:0000256" key="4">
    <source>
        <dbReference type="ARBA" id="ARBA00022723"/>
    </source>
</evidence>
<reference evidence="17" key="1">
    <citation type="journal article" date="2020" name="Stud. Mycol.">
        <title>101 Dothideomycetes genomes: a test case for predicting lifestyles and emergence of pathogens.</title>
        <authorList>
            <person name="Haridas S."/>
            <person name="Albert R."/>
            <person name="Binder M."/>
            <person name="Bloem J."/>
            <person name="Labutti K."/>
            <person name="Salamov A."/>
            <person name="Andreopoulos B."/>
            <person name="Baker S."/>
            <person name="Barry K."/>
            <person name="Bills G."/>
            <person name="Bluhm B."/>
            <person name="Cannon C."/>
            <person name="Castanera R."/>
            <person name="Culley D."/>
            <person name="Daum C."/>
            <person name="Ezra D."/>
            <person name="Gonzalez J."/>
            <person name="Henrissat B."/>
            <person name="Kuo A."/>
            <person name="Liang C."/>
            <person name="Lipzen A."/>
            <person name="Lutzoni F."/>
            <person name="Magnuson J."/>
            <person name="Mondo S."/>
            <person name="Nolan M."/>
            <person name="Ohm R."/>
            <person name="Pangilinan J."/>
            <person name="Park H.-J."/>
            <person name="Ramirez L."/>
            <person name="Alfaro M."/>
            <person name="Sun H."/>
            <person name="Tritt A."/>
            <person name="Yoshinaga Y."/>
            <person name="Zwiers L.-H."/>
            <person name="Turgeon B."/>
            <person name="Goodwin S."/>
            <person name="Spatafora J."/>
            <person name="Crous P."/>
            <person name="Grigoriev I."/>
        </authorList>
    </citation>
    <scope>NUCLEOTIDE SEQUENCE</scope>
    <source>
        <strain evidence="17">CBS 123094</strain>
    </source>
</reference>
<dbReference type="OrthoDB" id="3496539at2759"/>
<dbReference type="AlphaFoldDB" id="A0A6A5X2K3"/>
<protein>
    <recommendedName>
        <fullName evidence="15">lytic cellulose monooxygenase (C4-dehydrogenating)</fullName>
        <ecNumber evidence="15">1.14.99.56</ecNumber>
    </recommendedName>
</protein>
<dbReference type="GO" id="GO:0005576">
    <property type="term" value="C:extracellular region"/>
    <property type="evidence" value="ECO:0007669"/>
    <property type="project" value="UniProtKB-SubCell"/>
</dbReference>
<evidence type="ECO:0000256" key="12">
    <source>
        <dbReference type="ARBA" id="ARBA00023326"/>
    </source>
</evidence>
<dbReference type="Proteomes" id="UP000799779">
    <property type="component" value="Unassembled WGS sequence"/>
</dbReference>
<sequence>MKAIPILALAQSTLVSSHYIFANLFHKGVDYSHWQFMRKWGSPDRSYYSEKDDYTPLPYNDVRMSDGESLPSPNLGLIVTKTEMRCNYNSTFAKETLVVQAGDELGFYVNQKNTEGRFVQSWTMYHPGPLSVYLGRVPEGKTAQNWEGEGKTWFKLYHDFPAPRPDMPPPEDPLDRSWRVWPNTGNPTSQIPGSLSTFATLEIANARPDRNNISILIPPSTPSGEYLFRIEQIQLDFGPQFYIACAQIRVENGGNGVPGPLVEIPGYYDPDDEMWRVYRTIYDWEAPPQPFETRNAGPPVWTG</sequence>